<evidence type="ECO:0000256" key="3">
    <source>
        <dbReference type="ARBA" id="ARBA00023136"/>
    </source>
</evidence>
<evidence type="ECO:0000259" key="5">
    <source>
        <dbReference type="PROSITE" id="PS50850"/>
    </source>
</evidence>
<feature type="transmembrane region" description="Helical" evidence="4">
    <location>
        <begin position="322"/>
        <end position="344"/>
    </location>
</feature>
<feature type="transmembrane region" description="Helical" evidence="4">
    <location>
        <begin position="165"/>
        <end position="185"/>
    </location>
</feature>
<keyword evidence="1 4" id="KW-0812">Transmembrane</keyword>
<feature type="domain" description="Major facilitator superfamily (MFS) profile" evidence="5">
    <location>
        <begin position="8"/>
        <end position="371"/>
    </location>
</feature>
<accession>A0A285NRZ4</accession>
<keyword evidence="3 4" id="KW-0472">Membrane</keyword>
<dbReference type="SUPFAM" id="SSF103473">
    <property type="entry name" value="MFS general substrate transporter"/>
    <property type="match status" value="1"/>
</dbReference>
<dbReference type="Pfam" id="PF07690">
    <property type="entry name" value="MFS_1"/>
    <property type="match status" value="1"/>
</dbReference>
<proteinExistence type="predicted"/>
<evidence type="ECO:0000313" key="6">
    <source>
        <dbReference type="EMBL" id="SNZ11703.1"/>
    </source>
</evidence>
<evidence type="ECO:0000256" key="4">
    <source>
        <dbReference type="SAM" id="Phobius"/>
    </source>
</evidence>
<dbReference type="PANTHER" id="PTHR23518:SF2">
    <property type="entry name" value="MAJOR FACILITATOR SUPERFAMILY TRANSPORTER"/>
    <property type="match status" value="1"/>
</dbReference>
<name>A0A285NRZ4_9AQUI</name>
<keyword evidence="2 4" id="KW-1133">Transmembrane helix</keyword>
<dbReference type="CDD" id="cd17370">
    <property type="entry name" value="MFS_MJ1317_like"/>
    <property type="match status" value="1"/>
</dbReference>
<evidence type="ECO:0000256" key="2">
    <source>
        <dbReference type="ARBA" id="ARBA00022989"/>
    </source>
</evidence>
<feature type="transmembrane region" description="Helical" evidence="4">
    <location>
        <begin position="239"/>
        <end position="257"/>
    </location>
</feature>
<feature type="transmembrane region" description="Helical" evidence="4">
    <location>
        <begin position="75"/>
        <end position="92"/>
    </location>
</feature>
<dbReference type="EMBL" id="OBEI01000016">
    <property type="protein sequence ID" value="SNZ11703.1"/>
    <property type="molecule type" value="Genomic_DNA"/>
</dbReference>
<protein>
    <submittedName>
        <fullName evidence="6">Major Facilitator Superfamily protein</fullName>
    </submittedName>
</protein>
<keyword evidence="7" id="KW-1185">Reference proteome</keyword>
<dbReference type="AlphaFoldDB" id="A0A285NRZ4"/>
<feature type="transmembrane region" description="Helical" evidence="4">
    <location>
        <begin position="33"/>
        <end position="55"/>
    </location>
</feature>
<feature type="transmembrane region" description="Helical" evidence="4">
    <location>
        <begin position="138"/>
        <end position="159"/>
    </location>
</feature>
<dbReference type="Proteomes" id="UP000219036">
    <property type="component" value="Unassembled WGS sequence"/>
</dbReference>
<evidence type="ECO:0000256" key="1">
    <source>
        <dbReference type="ARBA" id="ARBA00022692"/>
    </source>
</evidence>
<dbReference type="InterPro" id="IPR020846">
    <property type="entry name" value="MFS_dom"/>
</dbReference>
<feature type="transmembrane region" description="Helical" evidence="4">
    <location>
        <begin position="205"/>
        <end position="227"/>
    </location>
</feature>
<dbReference type="PROSITE" id="PS50850">
    <property type="entry name" value="MFS"/>
    <property type="match status" value="1"/>
</dbReference>
<reference evidence="7" key="1">
    <citation type="submission" date="2017-09" db="EMBL/GenBank/DDBJ databases">
        <authorList>
            <person name="Varghese N."/>
            <person name="Submissions S."/>
        </authorList>
    </citation>
    <scope>NUCLEOTIDE SEQUENCE [LARGE SCALE GENOMIC DNA]</scope>
    <source>
        <strain evidence="7">DSM 15103</strain>
    </source>
</reference>
<gene>
    <name evidence="6" type="ORF">SAMN06265182_2104</name>
</gene>
<evidence type="ECO:0000313" key="7">
    <source>
        <dbReference type="Proteomes" id="UP000219036"/>
    </source>
</evidence>
<dbReference type="InterPro" id="IPR011701">
    <property type="entry name" value="MFS"/>
</dbReference>
<feature type="transmembrane region" description="Helical" evidence="4">
    <location>
        <begin position="350"/>
        <end position="367"/>
    </location>
</feature>
<dbReference type="RefSeq" id="WP_097001240.1">
    <property type="nucleotide sequence ID" value="NZ_OBEI01000016.1"/>
</dbReference>
<dbReference type="GO" id="GO:0022857">
    <property type="term" value="F:transmembrane transporter activity"/>
    <property type="evidence" value="ECO:0007669"/>
    <property type="project" value="InterPro"/>
</dbReference>
<dbReference type="Gene3D" id="1.20.1250.20">
    <property type="entry name" value="MFS general substrate transporter like domains"/>
    <property type="match status" value="2"/>
</dbReference>
<dbReference type="PANTHER" id="PTHR23518">
    <property type="entry name" value="C-METHYLTRANSFERASE"/>
    <property type="match status" value="1"/>
</dbReference>
<feature type="transmembrane region" description="Helical" evidence="4">
    <location>
        <begin position="6"/>
        <end position="26"/>
    </location>
</feature>
<sequence length="371" mass="42371">MKNSHLTAVIIINLLTFLISVSYEMVFTVLPFFLVNTIGVSMVIIGLIEGGYDLITNFVKIFSGYWSDFFSKRKILFISILFSIISRFYFIFGKKWDDMLIAVSSEAVSEGIQVPVSDTILSSEKKEKLGRIFGINRTVEGVGSFIGIVIAFIYTLYFLESTPYQTYFYFSIIPLVISLFLIFFLKEKKKVRTYHIPIVSWEVFFPKYLILFFILSFANFGYSFYILKIYGDNLSETETIGVYIIFSVIIAAASYISGKFYDRFGEKRFLEITSILFFVSHLLMINLPVAGFIIFAFADAFLEIGTWATIGRKVKFRKGFVFGTYHFTVGFSSLIAGLMAGYFWDSIGAEAPFIMGTVASIVAFFAIRRYF</sequence>
<dbReference type="InterPro" id="IPR036259">
    <property type="entry name" value="MFS_trans_sf"/>
</dbReference>
<organism evidence="6 7">
    <name type="scientific">Persephonella hydrogeniphila</name>
    <dbReference type="NCBI Taxonomy" id="198703"/>
    <lineage>
        <taxon>Bacteria</taxon>
        <taxon>Pseudomonadati</taxon>
        <taxon>Aquificota</taxon>
        <taxon>Aquificia</taxon>
        <taxon>Aquificales</taxon>
        <taxon>Hydrogenothermaceae</taxon>
        <taxon>Persephonella</taxon>
    </lineage>
</organism>
<dbReference type="OrthoDB" id="10239at2"/>